<evidence type="ECO:0000256" key="3">
    <source>
        <dbReference type="ARBA" id="ARBA00022630"/>
    </source>
</evidence>
<comment type="similarity">
    <text evidence="2">Belongs to the FMO family.</text>
</comment>
<comment type="cofactor">
    <cofactor evidence="1">
        <name>FAD</name>
        <dbReference type="ChEBI" id="CHEBI:57692"/>
    </cofactor>
</comment>
<gene>
    <name evidence="7" type="ORF">EC1118_1F14_0001g</name>
</gene>
<name>C8Z7L1_YEAS8</name>
<reference evidence="7 8" key="1">
    <citation type="journal article" date="2009" name="Proc. Natl. Acad. Sci. U.S.A.">
        <title>Eukaryote-to-eukaryote gene transfer events revealed by the genome sequence of the wine yeast Saccharomyces cerevisiae EC1118.</title>
        <authorList>
            <person name="Novo M."/>
            <person name="Bigey F."/>
            <person name="Beyne E."/>
            <person name="Galeote V."/>
            <person name="Gavory F."/>
            <person name="Mallet S."/>
            <person name="Cambot B."/>
            <person name="Legras J.L."/>
            <person name="Wincker P."/>
            <person name="Casaregola S."/>
            <person name="Dequin S."/>
        </authorList>
    </citation>
    <scope>NUCLEOTIDE SEQUENCE [LARGE SCALE GENOMIC DNA]</scope>
    <source>
        <strain evidence="8">Lalvin EC1118 / Prise de mousse</strain>
    </source>
</reference>
<dbReference type="Gene3D" id="3.50.50.60">
    <property type="entry name" value="FAD/NAD(P)-binding domain"/>
    <property type="match status" value="2"/>
</dbReference>
<dbReference type="Pfam" id="PF00743">
    <property type="entry name" value="FMO-like"/>
    <property type="match status" value="2"/>
</dbReference>
<dbReference type="InterPro" id="IPR020946">
    <property type="entry name" value="Flavin_mOase-like"/>
</dbReference>
<proteinExistence type="inferred from homology"/>
<evidence type="ECO:0000256" key="4">
    <source>
        <dbReference type="ARBA" id="ARBA00022827"/>
    </source>
</evidence>
<dbReference type="AlphaFoldDB" id="C8Z7L1"/>
<evidence type="ECO:0000256" key="5">
    <source>
        <dbReference type="ARBA" id="ARBA00022857"/>
    </source>
</evidence>
<dbReference type="FunFam" id="3.50.50.60:FF:000023">
    <property type="entry name" value="Dimethylaniline monooxygenase [N-oxide-forming]"/>
    <property type="match status" value="1"/>
</dbReference>
<dbReference type="SUPFAM" id="SSF51905">
    <property type="entry name" value="FAD/NAD(P)-binding domain"/>
    <property type="match status" value="2"/>
</dbReference>
<dbReference type="GO" id="GO:0050661">
    <property type="term" value="F:NADP binding"/>
    <property type="evidence" value="ECO:0007669"/>
    <property type="project" value="InterPro"/>
</dbReference>
<evidence type="ECO:0000256" key="2">
    <source>
        <dbReference type="ARBA" id="ARBA00009183"/>
    </source>
</evidence>
<keyword evidence="3" id="KW-0285">Flavoprotein</keyword>
<evidence type="ECO:0000313" key="7">
    <source>
        <dbReference type="EMBL" id="CAY79377.1"/>
    </source>
</evidence>
<keyword evidence="5" id="KW-0521">NADP</keyword>
<dbReference type="GO" id="GO:0004499">
    <property type="term" value="F:N,N-dimethylaniline monooxygenase activity"/>
    <property type="evidence" value="ECO:0007669"/>
    <property type="project" value="InterPro"/>
</dbReference>
<dbReference type="OrthoDB" id="66881at2759"/>
<dbReference type="PANTHER" id="PTHR23023">
    <property type="entry name" value="DIMETHYLANILINE MONOOXYGENASE"/>
    <property type="match status" value="1"/>
</dbReference>
<dbReference type="InterPro" id="IPR050346">
    <property type="entry name" value="FMO-like"/>
</dbReference>
<feature type="non-terminal residue" evidence="7">
    <location>
        <position position="478"/>
    </location>
</feature>
<dbReference type="EMBL" id="FN393068">
    <property type="protein sequence ID" value="CAY79377.1"/>
    <property type="molecule type" value="Genomic_DNA"/>
</dbReference>
<protein>
    <submittedName>
        <fullName evidence="7">EC1118_1F14_0001p</fullName>
    </submittedName>
</protein>
<organism evidence="7 8">
    <name type="scientific">Saccharomyces cerevisiae (strain Lalvin EC1118 / Prise de mousse)</name>
    <name type="common">Baker's yeast</name>
    <dbReference type="NCBI Taxonomy" id="643680"/>
    <lineage>
        <taxon>Eukaryota</taxon>
        <taxon>Fungi</taxon>
        <taxon>Dikarya</taxon>
        <taxon>Ascomycota</taxon>
        <taxon>Saccharomycotina</taxon>
        <taxon>Saccharomycetes</taxon>
        <taxon>Saccharomycetales</taxon>
        <taxon>Saccharomycetaceae</taxon>
        <taxon>Saccharomyces</taxon>
    </lineage>
</organism>
<accession>C8Z7L1</accession>
<dbReference type="InterPro" id="IPR036188">
    <property type="entry name" value="FAD/NAD-bd_sf"/>
</dbReference>
<keyword evidence="6" id="KW-0560">Oxidoreductase</keyword>
<sequence length="478" mass="53493">MTKPENFHIKSVAIIGSGAAGLTTLFELLNTKKDGSTSLRYNDDGELENSKVENSDPAFPKVVAFEQGSRIGGIWAPSFDTPDVIPQEAFDSEKYDDPFTLQPKATLPSEIEKSDFSEVSPLITKEEQSGYTWQNSGIYRHLYSNVPDRYLRNSFIPYNEKSTKRANTDVIEPLITNGEITRRLLEFADKFKLADHVMMNSEVADIRKAPDGGQWRLTVKERSTNGDDVKWYTEYFDAVIVSNGHYSIPYLPHIEGLSSWNKQFPSSMFHSKSFRDPKTFKDKVCLFVGTGLSGIDILQYAFPVAKKVIVSRSAGKEEIYKWLTKAANSDGIVVKPRVKVLDPSNDRKVIFEDGSSISNVDYIIFSTGYHWHYPFLNATDSGVAVLPRNGDKPDGSSMVDGLHLNTFSIKDPTLAFVGITVTPFKWPSFELTAAAIAGAWTNNGTIIDPTSQELAVQERKGITGENLFFHYYPVPVFR</sequence>
<dbReference type="HOGENOM" id="CLU_006909_5_3_1"/>
<evidence type="ECO:0000256" key="1">
    <source>
        <dbReference type="ARBA" id="ARBA00001974"/>
    </source>
</evidence>
<keyword evidence="4" id="KW-0274">FAD</keyword>
<evidence type="ECO:0000256" key="6">
    <source>
        <dbReference type="ARBA" id="ARBA00023002"/>
    </source>
</evidence>
<evidence type="ECO:0000313" key="8">
    <source>
        <dbReference type="Proteomes" id="UP000000286"/>
    </source>
</evidence>
<dbReference type="GO" id="GO:0050660">
    <property type="term" value="F:flavin adenine dinucleotide binding"/>
    <property type="evidence" value="ECO:0007669"/>
    <property type="project" value="InterPro"/>
</dbReference>
<dbReference type="Proteomes" id="UP000000286">
    <property type="component" value="Chromosome VI"/>
</dbReference>